<evidence type="ECO:0000313" key="2">
    <source>
        <dbReference type="EMBL" id="SCB26943.1"/>
    </source>
</evidence>
<dbReference type="Gene3D" id="3.40.718.10">
    <property type="entry name" value="Isopropylmalate Dehydrogenase"/>
    <property type="match status" value="1"/>
</dbReference>
<gene>
    <name evidence="2" type="ORF">GA0061100_10654</name>
</gene>
<dbReference type="AlphaFoldDB" id="A0A1C3VGM7"/>
<dbReference type="Proteomes" id="UP000186228">
    <property type="component" value="Unassembled WGS sequence"/>
</dbReference>
<dbReference type="EMBL" id="FMAC01000006">
    <property type="protein sequence ID" value="SCB26943.1"/>
    <property type="molecule type" value="Genomic_DNA"/>
</dbReference>
<dbReference type="SUPFAM" id="SSF53659">
    <property type="entry name" value="Isocitrate/Isopropylmalate dehydrogenase-like"/>
    <property type="match status" value="1"/>
</dbReference>
<sequence length="57" mass="5960">MKDVYEIAVVHGDGIGPEVCAAAIDVVKAALGNRSSLNFRRYPAGGAAFPQNGRELS</sequence>
<dbReference type="STRING" id="52131.GA0061100_10654"/>
<dbReference type="Pfam" id="PF00180">
    <property type="entry name" value="Iso_dh"/>
    <property type="match status" value="1"/>
</dbReference>
<evidence type="ECO:0000259" key="1">
    <source>
        <dbReference type="Pfam" id="PF00180"/>
    </source>
</evidence>
<organism evidence="2 3">
    <name type="scientific">Rhizobium hainanense</name>
    <dbReference type="NCBI Taxonomy" id="52131"/>
    <lineage>
        <taxon>Bacteria</taxon>
        <taxon>Pseudomonadati</taxon>
        <taxon>Pseudomonadota</taxon>
        <taxon>Alphaproteobacteria</taxon>
        <taxon>Hyphomicrobiales</taxon>
        <taxon>Rhizobiaceae</taxon>
        <taxon>Rhizobium/Agrobacterium group</taxon>
        <taxon>Rhizobium</taxon>
    </lineage>
</organism>
<protein>
    <submittedName>
        <fullName evidence="2">Isocitrate/isopropylmalate dehydrogenase</fullName>
    </submittedName>
</protein>
<accession>A0A1C3VGM7</accession>
<dbReference type="InterPro" id="IPR024084">
    <property type="entry name" value="IsoPropMal-DH-like_dom"/>
</dbReference>
<name>A0A1C3VGM7_9HYPH</name>
<feature type="domain" description="Isopropylmalate dehydrogenase-like" evidence="1">
    <location>
        <begin position="7"/>
        <end position="56"/>
    </location>
</feature>
<proteinExistence type="predicted"/>
<dbReference type="RefSeq" id="WP_167459837.1">
    <property type="nucleotide sequence ID" value="NZ_FMAC01000006.1"/>
</dbReference>
<reference evidence="3" key="1">
    <citation type="submission" date="2016-08" db="EMBL/GenBank/DDBJ databases">
        <authorList>
            <person name="Varghese N."/>
            <person name="Submissions Spin"/>
        </authorList>
    </citation>
    <scope>NUCLEOTIDE SEQUENCE [LARGE SCALE GENOMIC DNA]</scope>
    <source>
        <strain evidence="3">CCBAU 57015</strain>
    </source>
</reference>
<evidence type="ECO:0000313" key="3">
    <source>
        <dbReference type="Proteomes" id="UP000186228"/>
    </source>
</evidence>
<keyword evidence="3" id="KW-1185">Reference proteome</keyword>